<feature type="region of interest" description="Disordered" evidence="1">
    <location>
        <begin position="156"/>
        <end position="177"/>
    </location>
</feature>
<protein>
    <submittedName>
        <fullName evidence="2">Uncharacterized protein</fullName>
    </submittedName>
</protein>
<keyword evidence="3" id="KW-1185">Reference proteome</keyword>
<dbReference type="STRING" id="65489.A0A0D3GF54"/>
<organism evidence="2">
    <name type="scientific">Oryza barthii</name>
    <dbReference type="NCBI Taxonomy" id="65489"/>
    <lineage>
        <taxon>Eukaryota</taxon>
        <taxon>Viridiplantae</taxon>
        <taxon>Streptophyta</taxon>
        <taxon>Embryophyta</taxon>
        <taxon>Tracheophyta</taxon>
        <taxon>Spermatophyta</taxon>
        <taxon>Magnoliopsida</taxon>
        <taxon>Liliopsida</taxon>
        <taxon>Poales</taxon>
        <taxon>Poaceae</taxon>
        <taxon>BOP clade</taxon>
        <taxon>Oryzoideae</taxon>
        <taxon>Oryzeae</taxon>
        <taxon>Oryzinae</taxon>
        <taxon>Oryza</taxon>
    </lineage>
</organism>
<evidence type="ECO:0000256" key="1">
    <source>
        <dbReference type="SAM" id="MobiDB-lite"/>
    </source>
</evidence>
<reference evidence="2" key="1">
    <citation type="journal article" date="2009" name="Rice">
        <title>De Novo Next Generation Sequencing of Plant Genomes.</title>
        <authorList>
            <person name="Rounsley S."/>
            <person name="Marri P.R."/>
            <person name="Yu Y."/>
            <person name="He R."/>
            <person name="Sisneros N."/>
            <person name="Goicoechea J.L."/>
            <person name="Lee S.J."/>
            <person name="Angelova A."/>
            <person name="Kudrna D."/>
            <person name="Luo M."/>
            <person name="Affourtit J."/>
            <person name="Desany B."/>
            <person name="Knight J."/>
            <person name="Niazi F."/>
            <person name="Egholm M."/>
            <person name="Wing R.A."/>
        </authorList>
    </citation>
    <scope>NUCLEOTIDE SEQUENCE [LARGE SCALE GENOMIC DNA]</scope>
    <source>
        <strain evidence="2">cv. IRGC 105608</strain>
    </source>
</reference>
<name>A0A0D3GF54_9ORYZ</name>
<dbReference type="Proteomes" id="UP000026960">
    <property type="component" value="Chromosome 6"/>
</dbReference>
<dbReference type="PaxDb" id="65489-OBART06G10220.1"/>
<evidence type="ECO:0000313" key="3">
    <source>
        <dbReference type="Proteomes" id="UP000026960"/>
    </source>
</evidence>
<dbReference type="AlphaFoldDB" id="A0A0D3GF54"/>
<evidence type="ECO:0000313" key="2">
    <source>
        <dbReference type="EnsemblPlants" id="OBART06G10220.1"/>
    </source>
</evidence>
<dbReference type="HOGENOM" id="CLU_848296_0_0_1"/>
<reference evidence="2" key="2">
    <citation type="submission" date="2015-03" db="UniProtKB">
        <authorList>
            <consortium name="EnsemblPlants"/>
        </authorList>
    </citation>
    <scope>IDENTIFICATION</scope>
</reference>
<dbReference type="EnsemblPlants" id="OBART06G10220.1">
    <property type="protein sequence ID" value="OBART06G10220.1"/>
    <property type="gene ID" value="OBART06G10220"/>
</dbReference>
<proteinExistence type="predicted"/>
<sequence length="328" mass="35791">MGGRVGVGAAAVGKPWPASWPCQVYTVGKTTVQELCTGNLVLTGDEKETVRKLMDEHSGKVDLGTYLWETNLAVTFSSNLASASRRFCGGHLLRQENRAAGALWLLESSSEPPDEDAYVALFRLREWHRAVDGGMRGARMWMPSTRASYGVSIDASRSDYSGGQKPEAGAGGDERKKEQMKNIMRTLKGIILAAARWTRPLSSTRPLGTSSCSRWRSRSSVCVAQAAKCATSRPDVDSDLAQRLTGTRMEASAVLACWEDLGSDSGEGIGGMQQRGHVRRSEEARRRSLRAGENRAWWAGPVGRLRAGLVLPYSGPLIQPTYEKLEME</sequence>
<accession>A0A0D3GF54</accession>
<dbReference type="Gramene" id="OBART06G10220.1">
    <property type="protein sequence ID" value="OBART06G10220.1"/>
    <property type="gene ID" value="OBART06G10220"/>
</dbReference>